<keyword evidence="3" id="KW-0808">Transferase</keyword>
<dbReference type="EMBL" id="MU854400">
    <property type="protein sequence ID" value="KAK4039428.1"/>
    <property type="molecule type" value="Genomic_DNA"/>
</dbReference>
<accession>A0AAN6SRK2</accession>
<keyword evidence="3" id="KW-0418">Kinase</keyword>
<reference evidence="4" key="1">
    <citation type="journal article" date="2023" name="Mol. Phylogenet. Evol.">
        <title>Genome-scale phylogeny and comparative genomics of the fungal order Sordariales.</title>
        <authorList>
            <person name="Hensen N."/>
            <person name="Bonometti L."/>
            <person name="Westerberg I."/>
            <person name="Brannstrom I.O."/>
            <person name="Guillou S."/>
            <person name="Cros-Aarteil S."/>
            <person name="Calhoun S."/>
            <person name="Haridas S."/>
            <person name="Kuo A."/>
            <person name="Mondo S."/>
            <person name="Pangilinan J."/>
            <person name="Riley R."/>
            <person name="LaButti K."/>
            <person name="Andreopoulos B."/>
            <person name="Lipzen A."/>
            <person name="Chen C."/>
            <person name="Yan M."/>
            <person name="Daum C."/>
            <person name="Ng V."/>
            <person name="Clum A."/>
            <person name="Steindorff A."/>
            <person name="Ohm R.A."/>
            <person name="Martin F."/>
            <person name="Silar P."/>
            <person name="Natvig D.O."/>
            <person name="Lalanne C."/>
            <person name="Gautier V."/>
            <person name="Ament-Velasquez S.L."/>
            <person name="Kruys A."/>
            <person name="Hutchinson M.I."/>
            <person name="Powell A.J."/>
            <person name="Barry K."/>
            <person name="Miller A.N."/>
            <person name="Grigoriev I.V."/>
            <person name="Debuchy R."/>
            <person name="Gladieux P."/>
            <person name="Hiltunen Thoren M."/>
            <person name="Johannesson H."/>
        </authorList>
    </citation>
    <scope>NUCLEOTIDE SEQUENCE [LARGE SCALE GENOMIC DNA]</scope>
    <source>
        <strain evidence="4">CBS 284.82</strain>
    </source>
</reference>
<dbReference type="PANTHER" id="PTHR21310:SF58">
    <property type="entry name" value="AMINOGLYCOSIDE PHOSPHOTRANSFERASE DOMAIN-CONTAINING PROTEIN"/>
    <property type="match status" value="1"/>
</dbReference>
<dbReference type="Gene3D" id="3.90.1200.10">
    <property type="match status" value="1"/>
</dbReference>
<protein>
    <submittedName>
        <fullName evidence="3">Kinase-like domain-containing protein</fullName>
    </submittedName>
</protein>
<name>A0AAN6SRK2_9PEZI</name>
<feature type="region of interest" description="Disordered" evidence="1">
    <location>
        <begin position="1"/>
        <end position="43"/>
    </location>
</feature>
<dbReference type="GO" id="GO:0016301">
    <property type="term" value="F:kinase activity"/>
    <property type="evidence" value="ECO:0007669"/>
    <property type="project" value="UniProtKB-KW"/>
</dbReference>
<dbReference type="Proteomes" id="UP001303115">
    <property type="component" value="Unassembled WGS sequence"/>
</dbReference>
<evidence type="ECO:0000313" key="4">
    <source>
        <dbReference type="Proteomes" id="UP001303115"/>
    </source>
</evidence>
<comment type="caution">
    <text evidence="3">The sequence shown here is derived from an EMBL/GenBank/DDBJ whole genome shotgun (WGS) entry which is preliminary data.</text>
</comment>
<dbReference type="InterPro" id="IPR011009">
    <property type="entry name" value="Kinase-like_dom_sf"/>
</dbReference>
<dbReference type="AlphaFoldDB" id="A0AAN6SRK2"/>
<evidence type="ECO:0000313" key="3">
    <source>
        <dbReference type="EMBL" id="KAK4039428.1"/>
    </source>
</evidence>
<feature type="domain" description="Aminoglycoside phosphotransferase" evidence="2">
    <location>
        <begin position="113"/>
        <end position="289"/>
    </location>
</feature>
<sequence>MPASSSEYPSDGEGESRPSSPTAEVTPAEDIPGLDPSGSARRIRRRMREIMRAQGRPFPDSPPPLPTLAESHPLARELLAAGGEVVQEKIASWVVKHACGTKITKFRSGGIRHAEVDAIRFVSEHTTIPVPRVLDVGEEHLTTEFIEGETLNEAWEKTLSAADRLLVARQLRGYISQLRAIKSPDGVICSFGGRPAIDARFRYLEGGPFADEAAYNDFLVSDLIGDLHGDESIRSMIRSQMREDQEIVLTHGDLHSVNILARPGVGVVAIIDWELAGFYPEYLDLVRPFRPMDWDCGYYKELLNIFPQRYDAEWVVNSVLDRWSKH</sequence>
<dbReference type="Pfam" id="PF01636">
    <property type="entry name" value="APH"/>
    <property type="match status" value="1"/>
</dbReference>
<proteinExistence type="predicted"/>
<organism evidence="3 4">
    <name type="scientific">Parachaetomium inaequale</name>
    <dbReference type="NCBI Taxonomy" id="2588326"/>
    <lineage>
        <taxon>Eukaryota</taxon>
        <taxon>Fungi</taxon>
        <taxon>Dikarya</taxon>
        <taxon>Ascomycota</taxon>
        <taxon>Pezizomycotina</taxon>
        <taxon>Sordariomycetes</taxon>
        <taxon>Sordariomycetidae</taxon>
        <taxon>Sordariales</taxon>
        <taxon>Chaetomiaceae</taxon>
        <taxon>Parachaetomium</taxon>
    </lineage>
</organism>
<dbReference type="InterPro" id="IPR002575">
    <property type="entry name" value="Aminoglycoside_PTrfase"/>
</dbReference>
<evidence type="ECO:0000259" key="2">
    <source>
        <dbReference type="Pfam" id="PF01636"/>
    </source>
</evidence>
<gene>
    <name evidence="3" type="ORF">C8A01DRAFT_16567</name>
</gene>
<dbReference type="CDD" id="cd05120">
    <property type="entry name" value="APH_ChoK_like"/>
    <property type="match status" value="1"/>
</dbReference>
<dbReference type="SUPFAM" id="SSF56112">
    <property type="entry name" value="Protein kinase-like (PK-like)"/>
    <property type="match status" value="1"/>
</dbReference>
<dbReference type="PANTHER" id="PTHR21310">
    <property type="entry name" value="AMINOGLYCOSIDE PHOSPHOTRANSFERASE-RELATED-RELATED"/>
    <property type="match status" value="1"/>
</dbReference>
<dbReference type="InterPro" id="IPR051678">
    <property type="entry name" value="AGP_Transferase"/>
</dbReference>
<evidence type="ECO:0000256" key="1">
    <source>
        <dbReference type="SAM" id="MobiDB-lite"/>
    </source>
</evidence>
<keyword evidence="4" id="KW-1185">Reference proteome</keyword>